<evidence type="ECO:0000256" key="1">
    <source>
        <dbReference type="SAM" id="Phobius"/>
    </source>
</evidence>
<name>A0A168LB80_MUCCL</name>
<feature type="transmembrane region" description="Helical" evidence="1">
    <location>
        <begin position="77"/>
        <end position="95"/>
    </location>
</feature>
<organism evidence="2 3">
    <name type="scientific">Mucor lusitanicus CBS 277.49</name>
    <dbReference type="NCBI Taxonomy" id="747725"/>
    <lineage>
        <taxon>Eukaryota</taxon>
        <taxon>Fungi</taxon>
        <taxon>Fungi incertae sedis</taxon>
        <taxon>Mucoromycota</taxon>
        <taxon>Mucoromycotina</taxon>
        <taxon>Mucoromycetes</taxon>
        <taxon>Mucorales</taxon>
        <taxon>Mucorineae</taxon>
        <taxon>Mucoraceae</taxon>
        <taxon>Mucor</taxon>
    </lineage>
</organism>
<dbReference type="AlphaFoldDB" id="A0A168LB80"/>
<evidence type="ECO:0000313" key="3">
    <source>
        <dbReference type="Proteomes" id="UP000077051"/>
    </source>
</evidence>
<keyword evidence="3" id="KW-1185">Reference proteome</keyword>
<gene>
    <name evidence="2" type="ORF">MUCCIDRAFT_162900</name>
</gene>
<dbReference type="Proteomes" id="UP000077051">
    <property type="component" value="Unassembled WGS sequence"/>
</dbReference>
<feature type="transmembrane region" description="Helical" evidence="1">
    <location>
        <begin position="107"/>
        <end position="127"/>
    </location>
</feature>
<protein>
    <submittedName>
        <fullName evidence="2">Uncharacterized protein</fullName>
    </submittedName>
</protein>
<comment type="caution">
    <text evidence="2">The sequence shown here is derived from an EMBL/GenBank/DDBJ whole genome shotgun (WGS) entry which is preliminary data.</text>
</comment>
<keyword evidence="1" id="KW-0812">Transmembrane</keyword>
<keyword evidence="1" id="KW-0472">Membrane</keyword>
<evidence type="ECO:0000313" key="2">
    <source>
        <dbReference type="EMBL" id="OAD03323.1"/>
    </source>
</evidence>
<keyword evidence="1" id="KW-1133">Transmembrane helix</keyword>
<dbReference type="EMBL" id="AMYB01000004">
    <property type="protein sequence ID" value="OAD03323.1"/>
    <property type="molecule type" value="Genomic_DNA"/>
</dbReference>
<dbReference type="OrthoDB" id="10288817at2759"/>
<dbReference type="VEuPathDB" id="FungiDB:MUCCIDRAFT_162900"/>
<accession>A0A168LB80</accession>
<reference evidence="2 3" key="1">
    <citation type="submission" date="2015-06" db="EMBL/GenBank/DDBJ databases">
        <title>Expansion of signal transduction pathways in fungi by whole-genome duplication.</title>
        <authorList>
            <consortium name="DOE Joint Genome Institute"/>
            <person name="Corrochano L.M."/>
            <person name="Kuo A."/>
            <person name="Marcet-Houben M."/>
            <person name="Polaino S."/>
            <person name="Salamov A."/>
            <person name="Villalobos J.M."/>
            <person name="Alvarez M.I."/>
            <person name="Avalos J."/>
            <person name="Benito E.P."/>
            <person name="Benoit I."/>
            <person name="Burger G."/>
            <person name="Camino L.P."/>
            <person name="Canovas D."/>
            <person name="Cerda-Olmedo E."/>
            <person name="Cheng J.-F."/>
            <person name="Dominguez A."/>
            <person name="Elias M."/>
            <person name="Eslava A.P."/>
            <person name="Glaser F."/>
            <person name="Grimwood J."/>
            <person name="Gutierrez G."/>
            <person name="Heitman J."/>
            <person name="Henrissat B."/>
            <person name="Iturriaga E.A."/>
            <person name="Lang B.F."/>
            <person name="Lavin J.L."/>
            <person name="Lee S."/>
            <person name="Li W."/>
            <person name="Lindquist E."/>
            <person name="Lopez-Garcia S."/>
            <person name="Luque E.M."/>
            <person name="Marcos A.T."/>
            <person name="Martin J."/>
            <person name="Mccluskey K."/>
            <person name="Medina H.R."/>
            <person name="Miralles-Duran A."/>
            <person name="Miyazaki A."/>
            <person name="Munoz-Torres E."/>
            <person name="Oguiza J.A."/>
            <person name="Ohm R."/>
            <person name="Olmedo M."/>
            <person name="Orejas M."/>
            <person name="Ortiz-Castellanos L."/>
            <person name="Pisabarro A.G."/>
            <person name="Rodriguez-Romero J."/>
            <person name="Ruiz-Herrera J."/>
            <person name="Ruiz-Vazquez R."/>
            <person name="Sanz C."/>
            <person name="Schackwitz W."/>
            <person name="Schmutz J."/>
            <person name="Shahriari M."/>
            <person name="Shelest E."/>
            <person name="Silva-Franco F."/>
            <person name="Soanes D."/>
            <person name="Syed K."/>
            <person name="Tagua V.G."/>
            <person name="Talbot N.J."/>
            <person name="Thon M."/>
            <person name="De Vries R.P."/>
            <person name="Wiebenga A."/>
            <person name="Yadav J.S."/>
            <person name="Braun E.L."/>
            <person name="Baker S."/>
            <person name="Garre V."/>
            <person name="Horwitz B."/>
            <person name="Torres-Martinez S."/>
            <person name="Idnurm A."/>
            <person name="Herrera-Estrella A."/>
            <person name="Gabaldon T."/>
            <person name="Grigoriev I.V."/>
        </authorList>
    </citation>
    <scope>NUCLEOTIDE SEQUENCE [LARGE SCALE GENOMIC DNA]</scope>
    <source>
        <strain evidence="2 3">CBS 277.49</strain>
    </source>
</reference>
<feature type="transmembrane region" description="Helical" evidence="1">
    <location>
        <begin position="147"/>
        <end position="172"/>
    </location>
</feature>
<sequence>MSTGVLFNLLKKMVLRLARQVEVMEFEHVEYETRRLMSLLQTHRDLFRFINADIKKPAKGSSYGVLLPCDDEDSEEALMVTETSLSLVLLIWGAFLEKPNKIPFIGLLLALFVLIFRVISVGFVSSVEQLGLSELDRSSMWAHLAENIVLIVHVVMWALLCEFSIVFDTTIWRRFTSKRKSSRADISAEEKYLPSDDTVSVTSSLPSYHSDALPPYSNTPIQLNLPPVYEEDSDDDSYTRQNLTYPTPAFLGQHRVIWNTFITISTERTRDRHEASASL</sequence>
<proteinExistence type="predicted"/>